<dbReference type="InterPro" id="IPR029063">
    <property type="entry name" value="SAM-dependent_MTases_sf"/>
</dbReference>
<dbReference type="STRING" id="1157962.A0A250XLQ6"/>
<evidence type="ECO:0000256" key="1">
    <source>
        <dbReference type="ARBA" id="ARBA00022603"/>
    </source>
</evidence>
<evidence type="ECO:0000313" key="6">
    <source>
        <dbReference type="Proteomes" id="UP000232323"/>
    </source>
</evidence>
<evidence type="ECO:0000256" key="3">
    <source>
        <dbReference type="SAM" id="Coils"/>
    </source>
</evidence>
<evidence type="ECO:0000313" key="5">
    <source>
        <dbReference type="EMBL" id="GAX84031.1"/>
    </source>
</evidence>
<dbReference type="AlphaFoldDB" id="A0A250XLQ6"/>
<feature type="region of interest" description="Disordered" evidence="4">
    <location>
        <begin position="1074"/>
        <end position="1109"/>
    </location>
</feature>
<dbReference type="InterPro" id="IPR010286">
    <property type="entry name" value="METTL16/RlmF"/>
</dbReference>
<dbReference type="GO" id="GO:0070475">
    <property type="term" value="P:rRNA base methylation"/>
    <property type="evidence" value="ECO:0007669"/>
    <property type="project" value="TreeGrafter"/>
</dbReference>
<keyword evidence="6" id="KW-1185">Reference proteome</keyword>
<dbReference type="EMBL" id="BEGY01000114">
    <property type="protein sequence ID" value="GAX84031.1"/>
    <property type="molecule type" value="Genomic_DNA"/>
</dbReference>
<evidence type="ECO:0000256" key="4">
    <source>
        <dbReference type="SAM" id="MobiDB-lite"/>
    </source>
</evidence>
<feature type="coiled-coil region" evidence="3">
    <location>
        <begin position="2"/>
        <end position="46"/>
    </location>
</feature>
<feature type="region of interest" description="Disordered" evidence="4">
    <location>
        <begin position="717"/>
        <end position="760"/>
    </location>
</feature>
<dbReference type="GO" id="GO:0008168">
    <property type="term" value="F:methyltransferase activity"/>
    <property type="evidence" value="ECO:0007669"/>
    <property type="project" value="UniProtKB-KW"/>
</dbReference>
<protein>
    <recommendedName>
        <fullName evidence="7">U6 small nuclear RNA (adenine-(43)-N(6))-methyltransferase</fullName>
    </recommendedName>
</protein>
<dbReference type="GO" id="GO:0005634">
    <property type="term" value="C:nucleus"/>
    <property type="evidence" value="ECO:0007669"/>
    <property type="project" value="TreeGrafter"/>
</dbReference>
<evidence type="ECO:0000256" key="2">
    <source>
        <dbReference type="ARBA" id="ARBA00022679"/>
    </source>
</evidence>
<keyword evidence="3" id="KW-0175">Coiled coil</keyword>
<keyword evidence="1" id="KW-0489">Methyltransferase</keyword>
<dbReference type="Proteomes" id="UP000232323">
    <property type="component" value="Unassembled WGS sequence"/>
</dbReference>
<organism evidence="5 6">
    <name type="scientific">Chlamydomonas eustigma</name>
    <dbReference type="NCBI Taxonomy" id="1157962"/>
    <lineage>
        <taxon>Eukaryota</taxon>
        <taxon>Viridiplantae</taxon>
        <taxon>Chlorophyta</taxon>
        <taxon>core chlorophytes</taxon>
        <taxon>Chlorophyceae</taxon>
        <taxon>CS clade</taxon>
        <taxon>Chlamydomonadales</taxon>
        <taxon>Chlamydomonadaceae</taxon>
        <taxon>Chlamydomonas</taxon>
    </lineage>
</organism>
<dbReference type="Pfam" id="PF05971">
    <property type="entry name" value="Methyltransf_10"/>
    <property type="match status" value="2"/>
</dbReference>
<keyword evidence="2" id="KW-0808">Transferase</keyword>
<dbReference type="PANTHER" id="PTHR13393:SF0">
    <property type="entry name" value="RNA N6-ADENOSINE-METHYLTRANSFERASE METTL16"/>
    <property type="match status" value="1"/>
</dbReference>
<reference evidence="5 6" key="1">
    <citation type="submission" date="2017-08" db="EMBL/GenBank/DDBJ databases">
        <title>Acidophilic green algal genome provides insights into adaptation to an acidic environment.</title>
        <authorList>
            <person name="Hirooka S."/>
            <person name="Hirose Y."/>
            <person name="Kanesaki Y."/>
            <person name="Higuchi S."/>
            <person name="Fujiwara T."/>
            <person name="Onuma R."/>
            <person name="Era A."/>
            <person name="Ohbayashi R."/>
            <person name="Uzuka A."/>
            <person name="Nozaki H."/>
            <person name="Yoshikawa H."/>
            <person name="Miyagishima S.Y."/>
        </authorList>
    </citation>
    <scope>NUCLEOTIDE SEQUENCE [LARGE SCALE GENOMIC DNA]</scope>
    <source>
        <strain evidence="5 6">NIES-2499</strain>
    </source>
</reference>
<comment type="caution">
    <text evidence="5">The sequence shown here is derived from an EMBL/GenBank/DDBJ whole genome shotgun (WGS) entry which is preliminary data.</text>
</comment>
<dbReference type="Gene3D" id="3.40.50.150">
    <property type="entry name" value="Vaccinia Virus protein VP39"/>
    <property type="match status" value="2"/>
</dbReference>
<feature type="compositionally biased region" description="Polar residues" evidence="4">
    <location>
        <begin position="1089"/>
        <end position="1100"/>
    </location>
</feature>
<proteinExistence type="predicted"/>
<feature type="compositionally biased region" description="Basic and acidic residues" evidence="4">
    <location>
        <begin position="719"/>
        <end position="733"/>
    </location>
</feature>
<gene>
    <name evidence="5" type="ORF">CEUSTIGMA_g11455.t1</name>
</gene>
<feature type="region of interest" description="Disordered" evidence="4">
    <location>
        <begin position="591"/>
        <end position="649"/>
    </location>
</feature>
<accession>A0A250XLQ6</accession>
<name>A0A250XLQ6_9CHLO</name>
<dbReference type="SUPFAM" id="SSF53335">
    <property type="entry name" value="S-adenosyl-L-methionine-dependent methyltransferases"/>
    <property type="match status" value="1"/>
</dbReference>
<dbReference type="OrthoDB" id="514248at2759"/>
<sequence length="1162" mass="125499">MEQELRDAISLYNEQIENLNAVILNSTEDQSEAVQLREQLQEALTETRGVLRNTFGQSIDRAGGYATSASAAAGMDIGDEEEGQEAESKQSDLLDGMEGAVEEGPEIQSRGHRGGRSNNARMHPSNRYYREEPDFAGLARDYEEIRQYVTFGPDGRAHYDFTSWEATRQLTATLLSQDFGVSWWLPEGQLVPTLTNRANYIHWINDLLQLSSPEGTKKVRGLDIGCGANFIYPLLGAAIYGWKMVGCDVTDVALQWSRRHVTSNPDLAPLLEVRDSRRGSHLGPSISRKALPKISNTRNTRNANVFADPMQMNKRKEDLRLLDAEHHGSDHGGRVQATGGLVDAVTLLAHPEHDVIATSPTPGSMFLKGSLKSDEAVEEFRRPGVRRTLDGVPKHQELLLIAAGHHVTSTQSGAPSNVCDLTPLSLEPASLHNPLIVGESSNVVGSHLTSVHGGGSPPSSLLHIVSHQSSRGAEGPSLIRNGIGAEVHDITNKVEVGRNLGGDEAQAEGARVSADIQHDDREPTRGIMRKVDPNEEPVEADITRQADEGCNVGVHETETDGVVNVGSKSGLKGGVIEVVMMAPAKQTVSGSAAAPLSPEGATAGMSISGLSGPSERLRGVPEAGEEVESDRREVQGPEAASHFPSGAQARNKVEEDIIVPEAPQFQSLAKIVQEVCPADKALFSSGSPTYSASTVAAGKALASVIPKVIIQDVVLQNGDNRHDPHPKESDEPSIKAAADQSSDLPSVQYDGDAIHGVAGPQYSSGGPHALTGAHALSQVYSSPVFTFRAGLMRPQDHCNPLQASLQPPGNQLSNNLAQQEEDVEGRRLQGLNQDAQAEDFVCSKEHLQRQYETGQGTITGRQESPQVPDDFHLGGILLPAFRGQEERFTFCMCNPPFFGSMSEAASNPSTACGGTAMEMVYPGGELKFVMQMVEDSVRLGARIHWYTTMLGKKVTLKALRKELHARHVTAIRTTELVQGKTSRWAIAWSFEVDPNLANQPLPRALNPLDKPSPHITPKRLVSFKLQGAQDGRKLLKAMEASLIANGATNVAMDFSMWTLTAEYSVSEGSAVADSTTTALSNHQKRQRHPNLTPTTVTASPSHAHVRGQRTGGGTVLRINIYQQRRGEFYIMASIAKTASDALALLFTMMMQKVQDDVTASWC</sequence>
<evidence type="ECO:0008006" key="7">
    <source>
        <dbReference type="Google" id="ProtNLM"/>
    </source>
</evidence>
<dbReference type="PANTHER" id="PTHR13393">
    <property type="entry name" value="SAM-DEPENDENT METHYLTRANSFERASE"/>
    <property type="match status" value="1"/>
</dbReference>
<feature type="region of interest" description="Disordered" evidence="4">
    <location>
        <begin position="78"/>
        <end position="124"/>
    </location>
</feature>